<name>A0A562J7I4_9BACI</name>
<proteinExistence type="predicted"/>
<keyword evidence="2" id="KW-1185">Reference proteome</keyword>
<evidence type="ECO:0000313" key="1">
    <source>
        <dbReference type="EMBL" id="TWH79152.1"/>
    </source>
</evidence>
<evidence type="ECO:0000313" key="2">
    <source>
        <dbReference type="Proteomes" id="UP000318667"/>
    </source>
</evidence>
<dbReference type="Proteomes" id="UP000318667">
    <property type="component" value="Unassembled WGS sequence"/>
</dbReference>
<dbReference type="EMBL" id="VLKI01000025">
    <property type="protein sequence ID" value="TWH79152.1"/>
    <property type="molecule type" value="Genomic_DNA"/>
</dbReference>
<protein>
    <submittedName>
        <fullName evidence="1">Uncharacterized protein</fullName>
    </submittedName>
</protein>
<organism evidence="1 2">
    <name type="scientific">Cytobacillus oceanisediminis</name>
    <dbReference type="NCBI Taxonomy" id="665099"/>
    <lineage>
        <taxon>Bacteria</taxon>
        <taxon>Bacillati</taxon>
        <taxon>Bacillota</taxon>
        <taxon>Bacilli</taxon>
        <taxon>Bacillales</taxon>
        <taxon>Bacillaceae</taxon>
        <taxon>Cytobacillus</taxon>
    </lineage>
</organism>
<reference evidence="1 2" key="1">
    <citation type="journal article" date="2015" name="Stand. Genomic Sci.">
        <title>Genomic Encyclopedia of Bacterial and Archaeal Type Strains, Phase III: the genomes of soil and plant-associated and newly described type strains.</title>
        <authorList>
            <person name="Whitman W.B."/>
            <person name="Woyke T."/>
            <person name="Klenk H.P."/>
            <person name="Zhou Y."/>
            <person name="Lilburn T.G."/>
            <person name="Beck B.J."/>
            <person name="De Vos P."/>
            <person name="Vandamme P."/>
            <person name="Eisen J.A."/>
            <person name="Garrity G."/>
            <person name="Hugenholtz P."/>
            <person name="Kyrpides N.C."/>
        </authorList>
    </citation>
    <scope>NUCLEOTIDE SEQUENCE [LARGE SCALE GENOMIC DNA]</scope>
    <source>
        <strain evidence="1 2">CGMCC 1.10115</strain>
    </source>
</reference>
<gene>
    <name evidence="1" type="ORF">IQ19_05038</name>
</gene>
<accession>A0A562J7I4</accession>
<dbReference type="AlphaFoldDB" id="A0A562J7I4"/>
<comment type="caution">
    <text evidence="1">The sequence shown here is derived from an EMBL/GenBank/DDBJ whole genome shotgun (WGS) entry which is preliminary data.</text>
</comment>
<sequence>METLYKKGVRHLLVGLAYDLEPMVPGAKQLSKSNFINFFIFKEVGGNVEGHG</sequence>